<dbReference type="SUPFAM" id="SSF51735">
    <property type="entry name" value="NAD(P)-binding Rossmann-fold domains"/>
    <property type="match status" value="1"/>
</dbReference>
<dbReference type="Gene3D" id="3.40.50.720">
    <property type="entry name" value="NAD(P)-binding Rossmann-like Domain"/>
    <property type="match status" value="1"/>
</dbReference>
<dbReference type="PANTHER" id="PTHR24320">
    <property type="entry name" value="RETINOL DEHYDROGENASE"/>
    <property type="match status" value="1"/>
</dbReference>
<dbReference type="OrthoDB" id="191139at2759"/>
<accession>A0A9P4TFB9</accession>
<organism evidence="3 4">
    <name type="scientific">Curvularia kusanoi</name>
    <name type="common">Cochliobolus kusanoi</name>
    <dbReference type="NCBI Taxonomy" id="90978"/>
    <lineage>
        <taxon>Eukaryota</taxon>
        <taxon>Fungi</taxon>
        <taxon>Dikarya</taxon>
        <taxon>Ascomycota</taxon>
        <taxon>Pezizomycotina</taxon>
        <taxon>Dothideomycetes</taxon>
        <taxon>Pleosporomycetidae</taxon>
        <taxon>Pleosporales</taxon>
        <taxon>Pleosporineae</taxon>
        <taxon>Pleosporaceae</taxon>
        <taxon>Curvularia</taxon>
    </lineage>
</organism>
<dbReference type="GO" id="GO:0016491">
    <property type="term" value="F:oxidoreductase activity"/>
    <property type="evidence" value="ECO:0007669"/>
    <property type="project" value="UniProtKB-KW"/>
</dbReference>
<dbReference type="AlphaFoldDB" id="A0A9P4TFB9"/>
<protein>
    <submittedName>
        <fullName evidence="3">Uncharacterized protein</fullName>
    </submittedName>
</protein>
<evidence type="ECO:0000313" key="3">
    <source>
        <dbReference type="EMBL" id="KAF3003196.1"/>
    </source>
</evidence>
<dbReference type="InterPro" id="IPR002347">
    <property type="entry name" value="SDR_fam"/>
</dbReference>
<name>A0A9P4TFB9_CURKU</name>
<evidence type="ECO:0000313" key="4">
    <source>
        <dbReference type="Proteomes" id="UP000801428"/>
    </source>
</evidence>
<dbReference type="PANTHER" id="PTHR24320:SF283">
    <property type="entry name" value="RETINOL DEHYDROGENASE 11"/>
    <property type="match status" value="1"/>
</dbReference>
<reference evidence="3" key="1">
    <citation type="submission" date="2019-04" db="EMBL/GenBank/DDBJ databases">
        <title>Sequencing of skin fungus with MAO and IRED activity.</title>
        <authorList>
            <person name="Marsaioli A.J."/>
            <person name="Bonatto J.M.C."/>
            <person name="Reis Junior O."/>
        </authorList>
    </citation>
    <scope>NUCLEOTIDE SEQUENCE</scope>
    <source>
        <strain evidence="3">30M1</strain>
    </source>
</reference>
<dbReference type="Proteomes" id="UP000801428">
    <property type="component" value="Unassembled WGS sequence"/>
</dbReference>
<comment type="similarity">
    <text evidence="1">Belongs to the short-chain dehydrogenases/reductases (SDR) family.</text>
</comment>
<evidence type="ECO:0000256" key="2">
    <source>
        <dbReference type="ARBA" id="ARBA00023002"/>
    </source>
</evidence>
<dbReference type="InterPro" id="IPR036291">
    <property type="entry name" value="NAD(P)-bd_dom_sf"/>
</dbReference>
<keyword evidence="4" id="KW-1185">Reference proteome</keyword>
<evidence type="ECO:0000256" key="1">
    <source>
        <dbReference type="ARBA" id="ARBA00006484"/>
    </source>
</evidence>
<comment type="caution">
    <text evidence="3">The sequence shown here is derived from an EMBL/GenBank/DDBJ whole genome shotgun (WGS) entry which is preliminary data.</text>
</comment>
<proteinExistence type="inferred from homology"/>
<keyword evidence="2" id="KW-0560">Oxidoreductase</keyword>
<sequence length="325" mass="34986">MASPLPYNRQNALASTIAADNASSIAGKIILTTGVTQGGLGATFVEAIAQYKPRLLILAGRSAEKVQATIQKIKSNPSSSNTEVRFLALDLSSQKSVHSAAETVLSWDDVPYIDVLVNSAGIMAGPYKTTVEGIENQFGSNHIGHFLFTNLVMSKILAASSPRIVSVASDGHRFGAVRFDDVNFQDGKKYEQWEAYGQSKTANILFARSLAEKLGGKGLKAFSLHPGVAFGTSLAPQGLTDDDIAALNAKDKEIGWNREFDLKNLDECSATHVVAAFDPRLNAYNGVYLENGNLSDDLQPTATNPADAERLWKLSEKLVGQEFSY</sequence>
<gene>
    <name evidence="3" type="ORF">E8E13_009548</name>
</gene>
<dbReference type="Pfam" id="PF00106">
    <property type="entry name" value="adh_short"/>
    <property type="match status" value="1"/>
</dbReference>
<dbReference type="EMBL" id="SWKU01000010">
    <property type="protein sequence ID" value="KAF3003196.1"/>
    <property type="molecule type" value="Genomic_DNA"/>
</dbReference>